<dbReference type="AlphaFoldDB" id="A0AA39XDH1"/>
<feature type="chain" id="PRO_5041328739" description="FAS1 domain-containing protein" evidence="3">
    <location>
        <begin position="17"/>
        <end position="222"/>
    </location>
</feature>
<dbReference type="InterPro" id="IPR036378">
    <property type="entry name" value="FAS1_dom_sf"/>
</dbReference>
<dbReference type="PANTHER" id="PTHR28156">
    <property type="entry name" value="FAS1 DOMAIN-CONTAINING PROTEIN YDR262W"/>
    <property type="match status" value="1"/>
</dbReference>
<dbReference type="SUPFAM" id="SSF82153">
    <property type="entry name" value="FAS1 domain"/>
    <property type="match status" value="1"/>
</dbReference>
<proteinExistence type="predicted"/>
<dbReference type="InterPro" id="IPR040200">
    <property type="entry name" value="Mug57-like"/>
</dbReference>
<evidence type="ECO:0008006" key="6">
    <source>
        <dbReference type="Google" id="ProtNLM"/>
    </source>
</evidence>
<dbReference type="EMBL" id="JAULSU010000001">
    <property type="protein sequence ID" value="KAK0631953.1"/>
    <property type="molecule type" value="Genomic_DNA"/>
</dbReference>
<evidence type="ECO:0000256" key="2">
    <source>
        <dbReference type="SAM" id="MobiDB-lite"/>
    </source>
</evidence>
<feature type="compositionally biased region" description="Pro residues" evidence="2">
    <location>
        <begin position="49"/>
        <end position="62"/>
    </location>
</feature>
<evidence type="ECO:0000256" key="1">
    <source>
        <dbReference type="ARBA" id="ARBA00022729"/>
    </source>
</evidence>
<evidence type="ECO:0000313" key="4">
    <source>
        <dbReference type="EMBL" id="KAK0631953.1"/>
    </source>
</evidence>
<protein>
    <recommendedName>
        <fullName evidence="6">FAS1 domain-containing protein</fullName>
    </recommendedName>
</protein>
<evidence type="ECO:0000313" key="5">
    <source>
        <dbReference type="Proteomes" id="UP001175000"/>
    </source>
</evidence>
<keyword evidence="1 3" id="KW-0732">Signal</keyword>
<dbReference type="PANTHER" id="PTHR28156:SF1">
    <property type="entry name" value="FAS1 DOMAIN-CONTAINING PROTEIN YDR262W"/>
    <property type="match status" value="1"/>
</dbReference>
<evidence type="ECO:0000256" key="3">
    <source>
        <dbReference type="SAM" id="SignalP"/>
    </source>
</evidence>
<feature type="region of interest" description="Disordered" evidence="2">
    <location>
        <begin position="28"/>
        <end position="75"/>
    </location>
</feature>
<comment type="caution">
    <text evidence="4">The sequence shown here is derived from an EMBL/GenBank/DDBJ whole genome shotgun (WGS) entry which is preliminary data.</text>
</comment>
<dbReference type="Proteomes" id="UP001175000">
    <property type="component" value="Unassembled WGS sequence"/>
</dbReference>
<organism evidence="4 5">
    <name type="scientific">Immersiella caudata</name>
    <dbReference type="NCBI Taxonomy" id="314043"/>
    <lineage>
        <taxon>Eukaryota</taxon>
        <taxon>Fungi</taxon>
        <taxon>Dikarya</taxon>
        <taxon>Ascomycota</taxon>
        <taxon>Pezizomycotina</taxon>
        <taxon>Sordariomycetes</taxon>
        <taxon>Sordariomycetidae</taxon>
        <taxon>Sordariales</taxon>
        <taxon>Lasiosphaeriaceae</taxon>
        <taxon>Immersiella</taxon>
    </lineage>
</organism>
<keyword evidence="5" id="KW-1185">Reference proteome</keyword>
<gene>
    <name evidence="4" type="ORF">B0T14DRAFT_16632</name>
</gene>
<sequence>MRYMFISATLLSAVVSSQLVLPLLRGHLTPPQIRSHDGDQIPMRMDPAGPGPAIPPSQPAPERPSSGSGGDVMLSDVMGRDRTINLFAGFVRDIESASNRLDDASKNTTVLAPLNSAIEKLPRKPWEDPRDYGALGPNAYEGEDGQDRAHRNLRHFVEAHMIPLSPWPEGKNAKAIGDDQTIWWEVKNGVRLIQPAGIEIINIVSTVSNGQVWIIKDVRNYA</sequence>
<reference evidence="4" key="1">
    <citation type="submission" date="2023-06" db="EMBL/GenBank/DDBJ databases">
        <title>Genome-scale phylogeny and comparative genomics of the fungal order Sordariales.</title>
        <authorList>
            <consortium name="Lawrence Berkeley National Laboratory"/>
            <person name="Hensen N."/>
            <person name="Bonometti L."/>
            <person name="Westerberg I."/>
            <person name="Brannstrom I.O."/>
            <person name="Guillou S."/>
            <person name="Cros-Aarteil S."/>
            <person name="Calhoun S."/>
            <person name="Haridas S."/>
            <person name="Kuo A."/>
            <person name="Mondo S."/>
            <person name="Pangilinan J."/>
            <person name="Riley R."/>
            <person name="Labutti K."/>
            <person name="Andreopoulos B."/>
            <person name="Lipzen A."/>
            <person name="Chen C."/>
            <person name="Yanf M."/>
            <person name="Daum C."/>
            <person name="Ng V."/>
            <person name="Clum A."/>
            <person name="Steindorff A."/>
            <person name="Ohm R."/>
            <person name="Martin F."/>
            <person name="Silar P."/>
            <person name="Natvig D."/>
            <person name="Lalanne C."/>
            <person name="Gautier V."/>
            <person name="Ament-Velasquez S.L."/>
            <person name="Kruys A."/>
            <person name="Hutchinson M.I."/>
            <person name="Powell A.J."/>
            <person name="Barry K."/>
            <person name="Miller A.N."/>
            <person name="Grigoriev I.V."/>
            <person name="Debuchy R."/>
            <person name="Gladieux P."/>
            <person name="Thoren M.H."/>
            <person name="Johannesson H."/>
        </authorList>
    </citation>
    <scope>NUCLEOTIDE SEQUENCE</scope>
    <source>
        <strain evidence="4">CBS 606.72</strain>
    </source>
</reference>
<feature type="signal peptide" evidence="3">
    <location>
        <begin position="1"/>
        <end position="16"/>
    </location>
</feature>
<name>A0AA39XDH1_9PEZI</name>
<accession>A0AA39XDH1</accession>